<accession>A0A3S1B3S0</accession>
<sequence>MNRLSYLLISASLMFPAISFCQQSPSVIPSGTSRAKAESQLSKGYTTPSGWTIREGDKLRLGRGTMPDKSFAFIYQRSTKNEHAPSSMAGKSVRIRALKAFGKKKTGYTIIAKVDVGRIVNYWVEIDNAIHDGEILPPAELSAADNASMTNEAGKKKMMK</sequence>
<name>A0A3S1B3S0_9BACT</name>
<dbReference type="OrthoDB" id="965284at2"/>
<gene>
    <name evidence="1" type="ORF">ECE50_027660</name>
</gene>
<proteinExistence type="predicted"/>
<comment type="caution">
    <text evidence="1">The sequence shown here is derived from an EMBL/GenBank/DDBJ whole genome shotgun (WGS) entry which is preliminary data.</text>
</comment>
<evidence type="ECO:0000313" key="2">
    <source>
        <dbReference type="Proteomes" id="UP000281028"/>
    </source>
</evidence>
<reference evidence="1" key="1">
    <citation type="submission" date="2020-05" db="EMBL/GenBank/DDBJ databases">
        <title>Chitinophaga laudate sp. nov., isolated from a tropical peat swamp.</title>
        <authorList>
            <person name="Goh C.B.S."/>
            <person name="Lee M.S."/>
            <person name="Parimannan S."/>
            <person name="Pasbakhsh P."/>
            <person name="Yule C.M."/>
            <person name="Rajandas H."/>
            <person name="Loke S."/>
            <person name="Croft L."/>
            <person name="Tan J.B.L."/>
        </authorList>
    </citation>
    <scope>NUCLEOTIDE SEQUENCE</scope>
    <source>
        <strain evidence="1">Mgbs1</strain>
    </source>
</reference>
<dbReference type="AlphaFoldDB" id="A0A3S1B3S0"/>
<keyword evidence="2" id="KW-1185">Reference proteome</keyword>
<protein>
    <submittedName>
        <fullName evidence="1">Uncharacterized protein</fullName>
    </submittedName>
</protein>
<dbReference type="EMBL" id="RIAR02000001">
    <property type="protein sequence ID" value="NSL90633.1"/>
    <property type="molecule type" value="Genomic_DNA"/>
</dbReference>
<dbReference type="Proteomes" id="UP000281028">
    <property type="component" value="Unassembled WGS sequence"/>
</dbReference>
<evidence type="ECO:0000313" key="1">
    <source>
        <dbReference type="EMBL" id="NSL90633.1"/>
    </source>
</evidence>
<organism evidence="1 2">
    <name type="scientific">Chitinophaga solisilvae</name>
    <dbReference type="NCBI Taxonomy" id="1233460"/>
    <lineage>
        <taxon>Bacteria</taxon>
        <taxon>Pseudomonadati</taxon>
        <taxon>Bacteroidota</taxon>
        <taxon>Chitinophagia</taxon>
        <taxon>Chitinophagales</taxon>
        <taxon>Chitinophagaceae</taxon>
        <taxon>Chitinophaga</taxon>
    </lineage>
</organism>